<dbReference type="Pfam" id="PF13173">
    <property type="entry name" value="AAA_14"/>
    <property type="match status" value="1"/>
</dbReference>
<dbReference type="PANTHER" id="PTHR43566:SF2">
    <property type="entry name" value="DUF4143 DOMAIN-CONTAINING PROTEIN"/>
    <property type="match status" value="1"/>
</dbReference>
<gene>
    <name evidence="3" type="ORF">FHS57_001876</name>
</gene>
<reference evidence="3 4" key="1">
    <citation type="submission" date="2020-08" db="EMBL/GenBank/DDBJ databases">
        <title>Genomic Encyclopedia of Type Strains, Phase IV (KMG-IV): sequencing the most valuable type-strain genomes for metagenomic binning, comparative biology and taxonomic classification.</title>
        <authorList>
            <person name="Goeker M."/>
        </authorList>
    </citation>
    <scope>NUCLEOTIDE SEQUENCE [LARGE SCALE GENOMIC DNA]</scope>
    <source>
        <strain evidence="3 4">DSM 17976</strain>
    </source>
</reference>
<name>A0A7W5ZJ76_9BACT</name>
<dbReference type="PANTHER" id="PTHR43566">
    <property type="entry name" value="CONSERVED PROTEIN"/>
    <property type="match status" value="1"/>
</dbReference>
<dbReference type="InterPro" id="IPR025420">
    <property type="entry name" value="DUF4143"/>
</dbReference>
<protein>
    <recommendedName>
        <fullName evidence="5">ATP-binding protein</fullName>
    </recommendedName>
</protein>
<feature type="domain" description="AAA" evidence="1">
    <location>
        <begin position="18"/>
        <end position="134"/>
    </location>
</feature>
<evidence type="ECO:0008006" key="5">
    <source>
        <dbReference type="Google" id="ProtNLM"/>
    </source>
</evidence>
<proteinExistence type="predicted"/>
<dbReference type="RefSeq" id="WP_183972779.1">
    <property type="nucleotide sequence ID" value="NZ_JACIBY010000003.1"/>
</dbReference>
<sequence>MIPRALTDKAQLLLTKFPMVSISGPRQSGKTTFSKLFASDYQYVNLELLDNRALAQNDPRSFLERYQNRVILDEVQNVPDLFSYLQVFTDERNRTGEYVLTGSQNFLLMQKITQSLAGRVALLTLLPFSYFELLEKPSIDEFIFKGGYPRLIQKEISPDDFFPTYIQTYIERDVRQLIQVQNLSLFQNFLYLMAGRAGQVFNASSIANDLGVNSQTVEAWTSVLEASYILFRLPPYYKNFNKRITKAPKVYFYDTGLLCYLLGIRTEAEIQLHFAKGAIFENLVILEVMKMHYNQGRRPQLYYWRDSNQNEVDLLMQDGLKLHAIEIKAGKTINGEFFKGLTYFKKIAPDAQLHLVYGGDDYQKRSEATVLGVNHLEQLFIGTSS</sequence>
<keyword evidence="4" id="KW-1185">Reference proteome</keyword>
<evidence type="ECO:0000259" key="1">
    <source>
        <dbReference type="Pfam" id="PF13173"/>
    </source>
</evidence>
<dbReference type="SUPFAM" id="SSF52980">
    <property type="entry name" value="Restriction endonuclease-like"/>
    <property type="match status" value="1"/>
</dbReference>
<organism evidence="3 4">
    <name type="scientific">Runella defluvii</name>
    <dbReference type="NCBI Taxonomy" id="370973"/>
    <lineage>
        <taxon>Bacteria</taxon>
        <taxon>Pseudomonadati</taxon>
        <taxon>Bacteroidota</taxon>
        <taxon>Cytophagia</taxon>
        <taxon>Cytophagales</taxon>
        <taxon>Spirosomataceae</taxon>
        <taxon>Runella</taxon>
    </lineage>
</organism>
<dbReference type="Pfam" id="PF13635">
    <property type="entry name" value="DUF4143"/>
    <property type="match status" value="1"/>
</dbReference>
<dbReference type="CDD" id="cd02019">
    <property type="entry name" value="NK"/>
    <property type="match status" value="1"/>
</dbReference>
<evidence type="ECO:0000313" key="3">
    <source>
        <dbReference type="EMBL" id="MBB3837879.1"/>
    </source>
</evidence>
<evidence type="ECO:0000259" key="2">
    <source>
        <dbReference type="Pfam" id="PF13635"/>
    </source>
</evidence>
<comment type="caution">
    <text evidence="3">The sequence shown here is derived from an EMBL/GenBank/DDBJ whole genome shotgun (WGS) entry which is preliminary data.</text>
</comment>
<feature type="domain" description="DUF4143" evidence="2">
    <location>
        <begin position="171"/>
        <end position="330"/>
    </location>
</feature>
<dbReference type="EMBL" id="JACIBY010000003">
    <property type="protein sequence ID" value="MBB3837879.1"/>
    <property type="molecule type" value="Genomic_DNA"/>
</dbReference>
<dbReference type="SUPFAM" id="SSF52540">
    <property type="entry name" value="P-loop containing nucleoside triphosphate hydrolases"/>
    <property type="match status" value="1"/>
</dbReference>
<accession>A0A7W5ZJ76</accession>
<evidence type="ECO:0000313" key="4">
    <source>
        <dbReference type="Proteomes" id="UP000541352"/>
    </source>
</evidence>
<dbReference type="AlphaFoldDB" id="A0A7W5ZJ76"/>
<dbReference type="InterPro" id="IPR011335">
    <property type="entry name" value="Restrct_endonuc-II-like"/>
</dbReference>
<dbReference type="InterPro" id="IPR041682">
    <property type="entry name" value="AAA_14"/>
</dbReference>
<dbReference type="InterPro" id="IPR027417">
    <property type="entry name" value="P-loop_NTPase"/>
</dbReference>
<dbReference type="Proteomes" id="UP000541352">
    <property type="component" value="Unassembled WGS sequence"/>
</dbReference>